<proteinExistence type="predicted"/>
<dbReference type="SUPFAM" id="SSF50630">
    <property type="entry name" value="Acid proteases"/>
    <property type="match status" value="1"/>
</dbReference>
<dbReference type="Proteomes" id="UP000280307">
    <property type="component" value="Unassembled WGS sequence"/>
</dbReference>
<dbReference type="AlphaFoldDB" id="A0A426U980"/>
<dbReference type="GO" id="GO:0004190">
    <property type="term" value="F:aspartic-type endopeptidase activity"/>
    <property type="evidence" value="ECO:0007669"/>
    <property type="project" value="InterPro"/>
</dbReference>
<dbReference type="EMBL" id="RSAS01000088">
    <property type="protein sequence ID" value="RRR76932.1"/>
    <property type="molecule type" value="Genomic_DNA"/>
</dbReference>
<dbReference type="Gene3D" id="2.40.70.10">
    <property type="entry name" value="Acid Proteases"/>
    <property type="match status" value="2"/>
</dbReference>
<evidence type="ECO:0008006" key="3">
    <source>
        <dbReference type="Google" id="ProtNLM"/>
    </source>
</evidence>
<dbReference type="Pfam" id="PF13650">
    <property type="entry name" value="Asp_protease_2"/>
    <property type="match status" value="1"/>
</dbReference>
<comment type="caution">
    <text evidence="1">The sequence shown here is derived from an EMBL/GenBank/DDBJ whole genome shotgun (WGS) entry which is preliminary data.</text>
</comment>
<dbReference type="InterPro" id="IPR001969">
    <property type="entry name" value="Aspartic_peptidase_AS"/>
</dbReference>
<evidence type="ECO:0000313" key="2">
    <source>
        <dbReference type="Proteomes" id="UP000280307"/>
    </source>
</evidence>
<dbReference type="PROSITE" id="PS00141">
    <property type="entry name" value="ASP_PROTEASE"/>
    <property type="match status" value="1"/>
</dbReference>
<evidence type="ECO:0000313" key="1">
    <source>
        <dbReference type="EMBL" id="RRR76932.1"/>
    </source>
</evidence>
<organism evidence="1 2">
    <name type="scientific">Candidatus Viridilinea halotolerans</name>
    <dbReference type="NCBI Taxonomy" id="2491704"/>
    <lineage>
        <taxon>Bacteria</taxon>
        <taxon>Bacillati</taxon>
        <taxon>Chloroflexota</taxon>
        <taxon>Chloroflexia</taxon>
        <taxon>Chloroflexales</taxon>
        <taxon>Chloroflexineae</taxon>
        <taxon>Oscillochloridaceae</taxon>
        <taxon>Candidatus Viridilinea</taxon>
    </lineage>
</organism>
<name>A0A426U980_9CHLR</name>
<reference evidence="1 2" key="1">
    <citation type="submission" date="2018-12" db="EMBL/GenBank/DDBJ databases">
        <title>Genome Sequence of Candidatus Viridilinea halotolerans isolated from saline sulfide-rich spring.</title>
        <authorList>
            <person name="Grouzdev D.S."/>
            <person name="Burganskaya E.I."/>
            <person name="Krutkina M.S."/>
            <person name="Sukhacheva M.V."/>
            <person name="Gorlenko V.M."/>
        </authorList>
    </citation>
    <scope>NUCLEOTIDE SEQUENCE [LARGE SCALE GENOMIC DNA]</scope>
    <source>
        <strain evidence="1">Chok-6</strain>
    </source>
</reference>
<sequence length="294" mass="31160">MLDDCTKLLFPASGAAELPLHFVPQVLRCVAAGPGGHPLHVLLDTGTDPSAIDLRLARRLGLRLGAFALGSDAASDTVPFTETVLPWLRLGSLELRDLYLLALDLSRSPFPLDLVLGYNVLSSLTLTVDYAQARLALRHPDLDPPTLHAAGISLPLTFFEHFPALEGATLHYPAASACAPHTALALPLLTIDTGSNGALTLGPDLAARAGLRVGADHVATSAGQGFVEQVAVLRRPAARLHLGPFQFADVELDASTSQRGDLGRAGRANLGNALLSRFQQVTLDYRRAICLLQP</sequence>
<gene>
    <name evidence="1" type="ORF">EI684_02165</name>
</gene>
<protein>
    <recommendedName>
        <fullName evidence="3">Peptidase A2 domain-containing protein</fullName>
    </recommendedName>
</protein>
<accession>A0A426U980</accession>
<dbReference type="InterPro" id="IPR021109">
    <property type="entry name" value="Peptidase_aspartic_dom_sf"/>
</dbReference>
<dbReference type="GO" id="GO:0006508">
    <property type="term" value="P:proteolysis"/>
    <property type="evidence" value="ECO:0007669"/>
    <property type="project" value="InterPro"/>
</dbReference>